<accession>D8J0H3</accession>
<dbReference type="KEGG" id="hse:Hsero_3041"/>
<keyword evidence="3" id="KW-1185">Reference proteome</keyword>
<feature type="region of interest" description="Disordered" evidence="1">
    <location>
        <begin position="2042"/>
        <end position="2064"/>
    </location>
</feature>
<evidence type="ECO:0000256" key="1">
    <source>
        <dbReference type="SAM" id="MobiDB-lite"/>
    </source>
</evidence>
<feature type="region of interest" description="Disordered" evidence="1">
    <location>
        <begin position="603"/>
        <end position="624"/>
    </location>
</feature>
<gene>
    <name evidence="2" type="ordered locus">Hsero_3041</name>
</gene>
<sequence>MQALNAPETPLQFADGQLQMGRMFQQIDQINVSPEANLTISSKEITRYNQNTIKASKAKRTEDDSQKPVVAEQGEKAPEVADPNTGVPGNIAQPESSPVKTPDMQKQMADVEINSRSEKNWGVQWPIAAGVLALLAAAAGGGGGGGAGAAAAAASPADTPEKINAVISGAAMLGPLNNATATAYDSRGNAISDAVQVIDGHYSLTLKSPGYKGVLLVVIRDNTPGVPDNFGDEASLRMTDLGVIPLRALAVAGGVNQTVNVTALTELAAIKAGLAQGQVNPGAASLDVNAVNNANNAVGGLFKVDAIAGEVVPTSTVNVQGQVISNAAFTNAISNQAHNYGAALKAIANLVELDRNNYPTQADAIQKLADALQFVDGAGASLKWATNEKGQALPAANLMQSHLFSEPLQKIIYDPASSADAVESAQKLLASLQQLPDRTQVSDYLQLNHVAIANPIVYIKQAVVTNPDEWQLAPIDATLALDQGDFLEGGLEVKTPPFATVKVIINGRDVQGADLAVNLPQARADEIGRAILSADADTADLLSRMDPAQPVSAQVTVTDGFNNRTNYTVWKYNADVRVDLNTPPDMSNFAVSAPMLVTDSVYTGKGRDDPNAVPGKAGNSDKITNDGSVQVTLTKALANNERLQFSVATSTDAQGNPIFGGWKEAVKLTPGQVDAKGQVSYIASEVAQTNGSNWVKARVVLVGSQFTGGYGNANTVANALQFNMDSVAPPQLKLQISGGKDDGLSAVDGITRQKDVQLAIASAMESGAELHYRVLGGAGTDGRTVQLVSSDGATRSLTPDTWYVLKSGERLSLAGDTATGNGKAQLQLRLIDTAGNFSENIQTFVVDSTGLIEQTVLLANREKAVNEARAAVAEAQAAFDSADAGSRAAKQSVLASAQTALARAQAAEDAAVDAARALLVNADGSTMLDATLAAPVDKTYIPAIINAVAATADASKVNDAASLKALVRKAIDAADAAVFKASLYGDTPTSPAPTQADFKAMGVSGVNTPLQLALVNDALKALPQNQSNSITAIQTTVGAVAKLLTLADGKSGNTELASLPTAADYAALGVTPLLNGTGARILGGAIDGKQTSEVATVAQIKQLAQAAQRIAEQIALPAGQSLAAPLTPDDFNSLGVTGATVDNVAQIAASLSNVPQAVRDSLGITGAVSTLADVKAVVGVSIGSLQTILNYAQGLVPINPLKPSQSEPSVADYQHPLLSATAGAEVNAANVDTINNAVKAVGADGIGSWTLLASVVRSYNLVLAAADGVGGNAPLLPSLDDYARVGVHAIKKSFPNNAALQGNVAGLLNQAVDASPRGQIDTVAKLDTLAAIAAKVVALAAGKPVTLTLDEINQLHLNPPLTAAQLPAVLSGIAGSADDGSSVNTLARLSDVAARALAASEKIRAYAEDASRTAPTQQDYHDLGIKGAEDDLRVGAFNAALATASVDAKRVALPSQVQELADAYLRILGKAGDLAGARPDPLLKDYSAIGATAPRDENGKALVNSVLAGKQPQELANIATLNQLVAAANALENLAAGDASVLSGTSSAEIVADLKGKLALLGVNNLNDGESPSVINAIKASADDGSDINSQGKLQALIDSAARAQQKINAYADDATKPAPAVSDYVAIGVTGVKEATLDAINSALASTPVTSAQTSSPDLVQTIVNAYGVILAAADGRAGNAMRLPTVQDYQTIGMGPDLLAILQPAANGAASPVLGMLNTLVDAQPLSNVNTLVALARLADTAQDLIFQAKAGMGDALVTQAQLSAVGITGLDGRSFRSVLAAIAASPDDGSGIIGTLPAGGLKLQALADNARLAQAKIDAYADGIPSAAAPVAADYRSVGLDLGALFKNATADVAVKALNSVLQMPAVTAAQVNPPTKLAEIASAYDLVLAAADGKSGADGQPSAEALALTVEVLAKVGVTGLAADEPQTQALLVSNMQRVLDAMKPATAAIAANLQASADALVKISHLADGVADNGAAVDQFVNALASLQAAGATINDAAVAKAAANAIDAVDYASISTPEKLQALIDGYARILAEANEAEPAAGSPSPNQDRTPDATPGSDPLLIDFAAIGAQLNGLTVNPGNAADQAARLGLLDDSLKRKSRSQVDTVSEITRLGLAIDQIMQAAALPAGAPQPALTGEQRSQWEDTFRTLGINGVDTGADGNLELVLTRLSGIGVVNVDTVAEVQGVVDSVNQALLVIMNYATDSAKNPAPVLTDYLAVGVDKGPNAAAVSADNLGAINAAVARLTRQDVDARSKLKVIINAYNAILDAADGKDGDGSGAALTPDLYLSIGVALGAPQIGMGSVSQKAGGGKTILNPDADKLALFNSVVGAQGKEGVSSPDKLAALAATSADLIRLAKESKDDPVVGNISTTLGLKSLQALGLVALGNSAAQNAFLDAVRFKGNASDPVTGQPSSPDTAATHDVSGVRSFTQLNVIATSYAKVLAYVNGAGSPADAPTQADYQAIGVSLPQALPATAASALELLNSAVHAQASTASVDSVGELNRLAITVDKLMQVAAVAPLPDRYPVQYPPTSSTLKPADLSALGLRNMDGDTLAALLGKLQTTANDGSGAQSVASLQAMADAAIAAQRKIVQFAQDNGGAAPAVADFDALGLQLPADGSGSSAAYLGAINDALRSDSITGRQVQTPAQLQGLVIAAQHVVDAANGNPGDASPKPTADDFLALGLAKSKIDNAGATGVAMLADTVDASTLSALTTDENGKSIALPDKLAGLLNLIQSLMVTVAGGQANPPLDAVQLGKLGVKFVDLSRNADGSLQNWPAIFAAIAGSKKDGSEVNTLEKLQNLVNRADASQVKIRVYADDVVVDGDPTSTPTVEDYKNIGMVGQADAVGVRAPLVTADKLSAINAALRTPSINAAQADTPAHVREVVDAYLAILNAANGPLPDNAAALKSSFFKAIGVTIDGVTTNTGKPTDGAVQSLLFTVIGGKLPTEVNTPAKINALGMLVNKVISQAQASDDAARVSAAELAQLGVTTADGGVLTSEDPAAVAAALYAIRAGADSGDDVNTLARLQTVVATGLTAYHKILAYANMSSIPGGFPDDAGRPTGDDFKAMGLKVPASVLADKAVGASASLLTAVIGAAQIDTPAKLQAILDSWDQLFTLVNGRADTAALNDTTRANFGKLLGAVGVSVDAATKPGALDLLQTALDQQSDRSVMNTPAKLEGMLTTVQSMLNLAGAAQTFAADRLPPSLGAADLIALGILPPAANAGAAAATLSAMSAQTDVSKIDSLAEVQALAGLAMKAQVKISAYADDARKPAPTAVDYLAVGLVKPDGSVLVTGDKLVALNSTLASNTINSPQAGDPAKLKGIVESYTRILEGSATNGAAPGLDDYLKVGLPSVTAQNKDLLDGVIQKLGADRIKDQSVLQKAADGVARILALADGADNTAAAERPSADDFAALGLAMGNAATAKDADGSAAALLGSAIDRMPAASVATVGKLQALVDTVNKLMDNAAGVAGVAAPTVADLQLLGIDISARSVAQQGAILGAIGTSGADGAQINSVPALNALAERAVKALAKITAYAQDNTGASLGTPTADDYTAMGVAGVSAASVGAINAALATTVVDASRAGTQPQVQGIASAYLKVLAAADGQRAIPDPVGSANLPTAGELASLGVGVNAATDAHRVSLLTTALDALSADRVNTPAKIDLVNVSAGKMVAAAGNAGLAAALTLDDFTALGVQGLDEAFLTNVQALVAASEVGRIDSSTRLQALVDGLLKDLKIIRNYADGVANNDATLGPVGTVLTPTVNNYGRAGVVGVGADTLASINAAVKALGRSNLVDSKAKLQGVVDAYQHVFQAADGIAGNLPKPVTREELLRIGVPGAKLPDPVAGGLLPAESARASASLTLLVTALDAQASRNAVSTPDKIANLADLATQVANYVAGAPGATAPSGNDLGMLGVRNILGQTDGNTPSTMSLINGGLSTLGSDGLGKLTLGLVQTAATAAAKIRGLASAGSIISDANRPAADATNADGTPRAGAPLTFDEFRALGLAVDNAPANLKLLNEAFNARPNFASVSDPAKIAALNLVDIVNRVMRQADADLRPDQAPAGISLAEWTTLGLSNTGANPEVTAASISAFMAAIKARSPSEVDTLAELKAVALAARAAQIKISGYAERESSGNVAQAGADAVTPTAKDFADMGVRGLDKFGAATPGRADAMPEGLFTVLSTLASAPVNGARTATAELVQGIVDSANKVLALADGRANQSANVPGQEDYRLLGADLDGIGVARNKGNYLTLLNSVIDPLTADKADTPAEWLALATTAAKVLDAAGGGVVLPTRADLLQLGVSGFIEADLPAVQRKLQQVPADKLDSINTLAGLQALVDKAVAGQDKIRAYAGDSNNAAPTAQDYADMGVLLPTAPATVAAAILSAANKALASGPVGPDQAGSPDLVQAIVNSYAKVLALADGAVNAAPADLPTAQDYSNIGMDRAMLGKLGDPSRLLLLNQLVDGAPNAAAVDSPNSLNALAFIANKVQDIAAQQTGDTVAPENALSATDLATLGIKNLSAPETDAVVAALQSKNPVDVDTLVELQAMAVAARAAINKIIGYADRNAGDAPQVADYLAIGVHGVADVGAAANKEAINAALATGAVDGSDVSTVKAVQALVDSYNSLLRQADGMPSNTADDKLAGADDFANIGVDLGRFAGLDGGGAGATENAVKLLSSIVDSRAAADIDTPQKISAFAAMVVKIALTVQGDNSNPPTVADFAALKITGVNDGNLALVLAQLARQSDDGSNTNTWARLADAVFTVTNVPAINTIAGDDIINLAERNAGVTLTGTAGKDDTVTLFYPDGSVMKSGIVTRDSGTGTSVWNWSYTLSDADWKALGAEGANGIDKIIGIQSRNNVKGIDSIKVTHTVTLDTTIPVFGAPVRLELDSGQSASDGVTNNGKVLVNGVEVGANWSYRIDDGPYQPGGRGSFNVATDGAHTVKVRQTDKAGNDSVEQTLVFTVDMTAPAKLSAALVKDTGSSSTDRLTSDGSFSVNGIEAGASWQWSEDNGTSWIDGVGVGARVKGAADGTGFVDGVKNVVLRQVDVAGNVGPVSDVLSFTLDTTAPGTPAIALRRDTGISGSDRITNDGTVGIDRLEGTSSWQYSVDGGTTWIDGSAISVKFPGAADGADGSDGAKNVLMRQVDAAGNASAPTARYSFTLDTTAPVAPGLSLSNDTGPSKTDRVTNDSTLNVAGLEAGASWQYSTDNGTTWLAGSGSSVRLKGLPDGVTTVIVRQMDVAGNQGPASESFSFVQDATAPAKVSMVLARDTGASTSDRITNDGTINLTGLENGATWQYSLNNGGSWTAGSGTSVKIKGAVDGVGNFDGNKTIVVRQTDLAGNNSAFSDSLAITLDTLAPAKLSLALARDTGVINDKITSDGTVNVTGLEANASWQWSTDGGVNWSRGSGTSFLVSGDGPKAVMARQSDLAGNLGAVSDVLSFTLDGGLPNRPTLSLARDTGASATDLITSDGTINIGKLDPTGSWQYSLDGGANWLNGTGTSVRIKGASDGGGNTDGVKNVIVHQTSAAGLTSPDSDVLTFTLATGAPAKLDLSLRNDTGSSATDRLTNDGTVDISGLASGATWTYSTDNGLTWSAGSGTSVRLTGDGNKRIQVRQTDAAGNVGPISDSLGFTLDTRVPDPVTLQLRNDTGISSTDKITKDWDIIILGKLVNGTYEISLDKVNWYSPTGFAANEKANAEKGIVADPHKTVYVRQFDAAGNVSPISEPLDFIRDVVPPAKITASLMKDTGVSASDRITNDGTVGVSTMESGATLQYSLDGGVTWLNAVGNNFKVQGAADGGSNTDGPKSVLVRQVDVAGNEGQASAVLSFTLDTLPQGKLGLALANDTGTSSSDGVTSDGTLNISGLETGASWQYSLDDGSRWVNGSGASVKLSGDADKSVVVRAIDVAGNTGPKSDPLRMTLDTRADAPTVDMMSPAGKTSDGASVSTDGSFMLSGVAEKGAQVAVRRSDGQVMGSVQASTTNGSWTLEIKGNVQVSGLKRDDGSDSDANGMYRLLSASDLAVLQKSLVVEVFAGDGSRVDLSRPAYAKAIGAQSWYLFATVDGGYMIAQQGNAKEWYFQWNVGAPQIQQPEDVSSWGLATMSFSQIQIEAQQNGGQSSGQTLQPGATVINSNGTRTRTWTYWVEQTDLAGNLSPRATFNVLVETAAPPTLDLDAAVARTQTTALRQSSNSELRAGTAFLADVAAPLKNSTTTIKVVFGGPELRVADDRLLLDALVALDQNLAPVKGKTVGGVNDVSYVYTAATRTLSLTKTLGGTFTGQEVEAIVENIKLQNVAPTPGRRTIDISLVDAGKLASPVVQATLAISSDNLLIDLDPKTTGAQLAATQIVTDAAVLAAGVAFDANVGAPSATTARLLRVSLGGAGLNPKSDKLMLDTPLDLSASLATVSGRTVAGITGLSYTYDAASRTLDIAKTDGSTLSGSQVQSLVQSIKLGGAALGDGVRTASFALVSTTGETGGASTAALMVDTRAPLVDLDGALPGVQNSASKSISAARATAGESLFPQETVVQQANDIVSIKLAMSGAALDLARDKLVLDQPLDLNTSATTIGNRVVGGVAGLSYGYDDASRTLSISKTAGTAMTSDEVSSIVKAIQFKNAAPQAGDRLASLTLTDLAGNRSTASVKLSVDTTVPASLKATLAAGNQLSYKMLSVPDVLGPINKHTLSNGESVDLSSLMPGSGDAVSLLSSLKGIYGEWGGLAFSGNGNTTNPNDRSVIGFSSSPGFDHSFRLIHQNNRLVMGESYFFTAPDAKTLVLNAQAGFDDVNTDVFAFNPDGVPMDKGYDIGNLRLLFQAPTANVNTQPTIQVSFDGTRAAAGDVIRLMEGGQVLASRTLSDADLGSSNVTLSLTPASSLGAGQHTLSSKYIDVAGNTVTGNDIVFNVQGGATAPVLSNLKVSGDGQAAQAINDSTTRYAMVSAAAGDSTGSSGLQHQLSFTGTVGTAGSGHSYLVTVSMGGKLLAFNQFAAGDFKLEAPANVLAPGFYKDLSIVATDVTDGPSNGQSTAIGGQTLGWYWAPQSLTNLTAGAGDDMIPLGAAATANGIYNTEVQTGAGKDTLVVGASGATDSARLMARVSDFMVGMDKVSVAGQTVTAANLDRFVTASAAPANGTILSIDLDGPGPGSLTYTLLLVNVQYAQSNTHTIFGV</sequence>
<reference evidence="2 3" key="1">
    <citation type="submission" date="2010-04" db="EMBL/GenBank/DDBJ databases">
        <title>The genome of Herbaspirillum seropedicae SmR1, an endophytic, nitrogen-fixing, plant-growth promoting beta-Proteobacteria.</title>
        <authorList>
            <person name="Pedrosa F.O."/>
            <person name="Monteiro R.A."/>
            <person name="Wassem R."/>
            <person name="Cruz L.M."/>
            <person name="Ayub R.A."/>
            <person name="Colauto N.B."/>
            <person name="Fernandez M.A."/>
            <person name="Fungaro M.H.P."/>
            <person name="Grisard E.C."/>
            <person name="Hungria M."/>
            <person name="Madeira H.M.F."/>
            <person name="Nodari R.O."/>
            <person name="Osaku C.A."/>
            <person name="Petzl-Erler M.L."/>
            <person name="Terenzi H."/>
            <person name="Vieira L.G.E."/>
            <person name="Almeida M.I.M."/>
            <person name="Alves L.R."/>
            <person name="Arantes O.M.N."/>
            <person name="Balsanelli E."/>
            <person name="Barcellos F.G."/>
            <person name="Baura V.A."/>
            <person name="Binde D.R."/>
            <person name="Campo R.J."/>
            <person name="Chubatsu L.S."/>
            <person name="Chueire L.M.O."/>
            <person name="Ciferri R.R."/>
            <person name="Correa L.C."/>
            <person name="da Conceicao Silva J.L."/>
            <person name="Dabul A.N.G."/>
            <person name="Dambros B.P."/>
            <person name="Faoro H."/>
            <person name="Favetti A."/>
            <person name="Friedermann G."/>
            <person name="Furlaneto M.C."/>
            <person name="Gasques L.S."/>
            <person name="Gimenes C.C.T."/>
            <person name="Gioppo N.M.R."/>
            <person name="Glienke-Blanco C."/>
            <person name="Godoy L.P."/>
            <person name="Guerra M.P."/>
            <person name="Karp S."/>
            <person name="Kava-Cordeiro V."/>
            <person name="Margarido V.P."/>
            <person name="Mathioni S.M."/>
            <person name="Menck-Soares M.A."/>
            <person name="Murace N.K."/>
            <person name="Nicolas M.F."/>
            <person name="Oliveira C.E.C."/>
            <person name="Pagnan N.A.B."/>
            <person name="Pamphile J.A."/>
            <person name="Patussi E.V."/>
            <person name="Pereira L.F.P."/>
            <person name="Pereira-Ferrari L."/>
            <person name="Pinto F.G.S."/>
            <person name="Precoma C."/>
            <person name="Prioli A.J."/>
            <person name="Prioli S.M.A.P."/>
            <person name="Raittz R.T."/>
            <person name="Ramos H.J.O."/>
            <person name="Ribeiro E.M.S.F."/>
            <person name="Rigo L.U."/>
            <person name="Rocha C.L.M.S.C."/>
            <person name="Rocha S.N."/>
            <person name="Santos K."/>
            <person name="Satori D."/>
            <person name="Silva A.G."/>
            <person name="Simao R.C.G."/>
            <person name="Soares M.A.M."/>
            <person name="Souza E.M."/>
            <person name="Steffens M.B.R."/>
            <person name="Steindel M."/>
            <person name="Tadra-Sfeir M.Z."/>
            <person name="Takahashi E.K."/>
            <person name="Torres R.A."/>
            <person name="Valle J.S."/>
            <person name="Vernal J.I."/>
            <person name="Vilas-Boas L.A."/>
            <person name="Watanabe M.A.E."/>
            <person name="Weiss V.A."/>
            <person name="Yates M.A."/>
            <person name="Souza E.M."/>
        </authorList>
    </citation>
    <scope>NUCLEOTIDE SEQUENCE [LARGE SCALE GENOMIC DNA]</scope>
    <source>
        <strain evidence="2 3">SmR1</strain>
    </source>
</reference>
<name>D8J0H3_HERSS</name>
<proteinExistence type="predicted"/>
<evidence type="ECO:0000313" key="3">
    <source>
        <dbReference type="Proteomes" id="UP000000329"/>
    </source>
</evidence>
<evidence type="ECO:0000313" key="2">
    <source>
        <dbReference type="EMBL" id="ADJ64529.1"/>
    </source>
</evidence>
<dbReference type="InterPro" id="IPR013783">
    <property type="entry name" value="Ig-like_fold"/>
</dbReference>
<dbReference type="Proteomes" id="UP000000329">
    <property type="component" value="Chromosome"/>
</dbReference>
<protein>
    <submittedName>
        <fullName evidence="2">Cell wall surface anchor protein</fullName>
    </submittedName>
</protein>
<feature type="region of interest" description="Disordered" evidence="1">
    <location>
        <begin position="53"/>
        <end position="103"/>
    </location>
</feature>
<dbReference type="Gene3D" id="2.60.40.10">
    <property type="entry name" value="Immunoglobulins"/>
    <property type="match status" value="8"/>
</dbReference>
<dbReference type="eggNOG" id="COG2911">
    <property type="taxonomic scope" value="Bacteria"/>
</dbReference>
<dbReference type="HOGENOM" id="CLU_222772_0_0_4"/>
<dbReference type="EMBL" id="CP002039">
    <property type="protein sequence ID" value="ADJ64529.1"/>
    <property type="molecule type" value="Genomic_DNA"/>
</dbReference>
<organism evidence="2 3">
    <name type="scientific">Herbaspirillum seropedicae (strain SmR1)</name>
    <dbReference type="NCBI Taxonomy" id="757424"/>
    <lineage>
        <taxon>Bacteria</taxon>
        <taxon>Pseudomonadati</taxon>
        <taxon>Pseudomonadota</taxon>
        <taxon>Betaproteobacteria</taxon>
        <taxon>Burkholderiales</taxon>
        <taxon>Oxalobacteraceae</taxon>
        <taxon>Herbaspirillum</taxon>
    </lineage>
</organism>
<dbReference type="STRING" id="757424.Hsero_3041"/>